<dbReference type="EMBL" id="AMZH03036821">
    <property type="protein sequence ID" value="RRT31690.1"/>
    <property type="molecule type" value="Genomic_DNA"/>
</dbReference>
<dbReference type="Proteomes" id="UP000287651">
    <property type="component" value="Unassembled WGS sequence"/>
</dbReference>
<name>A0A426WWK8_ENSVE</name>
<comment type="caution">
    <text evidence="1">The sequence shown here is derived from an EMBL/GenBank/DDBJ whole genome shotgun (WGS) entry which is preliminary data.</text>
</comment>
<gene>
    <name evidence="1" type="ORF">B296_00057064</name>
</gene>
<evidence type="ECO:0000313" key="2">
    <source>
        <dbReference type="Proteomes" id="UP000287651"/>
    </source>
</evidence>
<sequence>MERSSAAASLVRRIARWYRRRGLWRSCGGDGRRATALLCRRAAFATGEERAAAVVSSRGRTDGKLCMAVRVAAERGWR</sequence>
<evidence type="ECO:0000313" key="1">
    <source>
        <dbReference type="EMBL" id="RRT31690.1"/>
    </source>
</evidence>
<dbReference type="AlphaFoldDB" id="A0A426WWK8"/>
<proteinExistence type="predicted"/>
<protein>
    <submittedName>
        <fullName evidence="1">Uncharacterized protein</fullName>
    </submittedName>
</protein>
<organism evidence="1 2">
    <name type="scientific">Ensete ventricosum</name>
    <name type="common">Abyssinian banana</name>
    <name type="synonym">Musa ensete</name>
    <dbReference type="NCBI Taxonomy" id="4639"/>
    <lineage>
        <taxon>Eukaryota</taxon>
        <taxon>Viridiplantae</taxon>
        <taxon>Streptophyta</taxon>
        <taxon>Embryophyta</taxon>
        <taxon>Tracheophyta</taxon>
        <taxon>Spermatophyta</taxon>
        <taxon>Magnoliopsida</taxon>
        <taxon>Liliopsida</taxon>
        <taxon>Zingiberales</taxon>
        <taxon>Musaceae</taxon>
        <taxon>Ensete</taxon>
    </lineage>
</organism>
<accession>A0A426WWK8</accession>
<reference evidence="1 2" key="1">
    <citation type="journal article" date="2014" name="Agronomy (Basel)">
        <title>A Draft Genome Sequence for Ensete ventricosum, the Drought-Tolerant Tree Against Hunger.</title>
        <authorList>
            <person name="Harrison J."/>
            <person name="Moore K.A."/>
            <person name="Paszkiewicz K."/>
            <person name="Jones T."/>
            <person name="Grant M."/>
            <person name="Ambacheew D."/>
            <person name="Muzemil S."/>
            <person name="Studholme D.J."/>
        </authorList>
    </citation>
    <scope>NUCLEOTIDE SEQUENCE [LARGE SCALE GENOMIC DNA]</scope>
</reference>